<dbReference type="PROSITE" id="PS00137">
    <property type="entry name" value="SUBTILASE_HIS"/>
    <property type="match status" value="1"/>
</dbReference>
<evidence type="ECO:0000256" key="6">
    <source>
        <dbReference type="PROSITE-ProRule" id="PRU01240"/>
    </source>
</evidence>
<keyword evidence="4 6" id="KW-0720">Serine protease</keyword>
<feature type="domain" description="Peptidase S8/S53" evidence="9">
    <location>
        <begin position="204"/>
        <end position="460"/>
    </location>
</feature>
<dbReference type="InterPro" id="IPR015500">
    <property type="entry name" value="Peptidase_S8_subtilisin-rel"/>
</dbReference>
<dbReference type="CDD" id="cd07487">
    <property type="entry name" value="Peptidases_S8_1"/>
    <property type="match status" value="1"/>
</dbReference>
<keyword evidence="2 6" id="KW-0645">Protease</keyword>
<evidence type="ECO:0000256" key="8">
    <source>
        <dbReference type="SAM" id="SignalP"/>
    </source>
</evidence>
<feature type="signal peptide" evidence="8">
    <location>
        <begin position="1"/>
        <end position="20"/>
    </location>
</feature>
<dbReference type="EMBL" id="JAUSUZ010000001">
    <property type="protein sequence ID" value="MDQ0364137.1"/>
    <property type="molecule type" value="Genomic_DNA"/>
</dbReference>
<dbReference type="GO" id="GO:0004252">
    <property type="term" value="F:serine-type endopeptidase activity"/>
    <property type="evidence" value="ECO:0007669"/>
    <property type="project" value="UniProtKB-UniRule"/>
</dbReference>
<evidence type="ECO:0000313" key="11">
    <source>
        <dbReference type="Proteomes" id="UP001240236"/>
    </source>
</evidence>
<evidence type="ECO:0000256" key="3">
    <source>
        <dbReference type="ARBA" id="ARBA00022801"/>
    </source>
</evidence>
<dbReference type="InterPro" id="IPR022398">
    <property type="entry name" value="Peptidase_S8_His-AS"/>
</dbReference>
<evidence type="ECO:0000313" key="10">
    <source>
        <dbReference type="EMBL" id="MDQ0364137.1"/>
    </source>
</evidence>
<feature type="chain" id="PRO_5042147073" evidence="8">
    <location>
        <begin position="21"/>
        <end position="1152"/>
    </location>
</feature>
<keyword evidence="3 6" id="KW-0378">Hydrolase</keyword>
<dbReference type="Gene3D" id="2.60.40.10">
    <property type="entry name" value="Immunoglobulins"/>
    <property type="match status" value="1"/>
</dbReference>
<dbReference type="InterPro" id="IPR036852">
    <property type="entry name" value="Peptidase_S8/S53_dom_sf"/>
</dbReference>
<evidence type="ECO:0000259" key="9">
    <source>
        <dbReference type="Pfam" id="PF00082"/>
    </source>
</evidence>
<feature type="active site" description="Charge relay system" evidence="5 6">
    <location>
        <position position="245"/>
    </location>
</feature>
<reference evidence="10 11" key="1">
    <citation type="submission" date="2023-07" db="EMBL/GenBank/DDBJ databases">
        <title>Sequencing the genomes of 1000 actinobacteria strains.</title>
        <authorList>
            <person name="Klenk H.-P."/>
        </authorList>
    </citation>
    <scope>NUCLEOTIDE SEQUENCE [LARGE SCALE GENOMIC DNA]</scope>
    <source>
        <strain evidence="10 11">DSM 44709</strain>
    </source>
</reference>
<evidence type="ECO:0000256" key="2">
    <source>
        <dbReference type="ARBA" id="ARBA00022670"/>
    </source>
</evidence>
<dbReference type="InterPro" id="IPR023828">
    <property type="entry name" value="Peptidase_S8_Ser-AS"/>
</dbReference>
<dbReference type="PROSITE" id="PS00136">
    <property type="entry name" value="SUBTILASE_ASP"/>
    <property type="match status" value="1"/>
</dbReference>
<dbReference type="GO" id="GO:0006508">
    <property type="term" value="P:proteolysis"/>
    <property type="evidence" value="ECO:0007669"/>
    <property type="project" value="UniProtKB-KW"/>
</dbReference>
<gene>
    <name evidence="10" type="ORF">J2S42_000806</name>
</gene>
<dbReference type="PROSITE" id="PS51892">
    <property type="entry name" value="SUBTILASE"/>
    <property type="match status" value="1"/>
</dbReference>
<dbReference type="Gene3D" id="3.40.50.200">
    <property type="entry name" value="Peptidase S8/S53 domain"/>
    <property type="match status" value="1"/>
</dbReference>
<accession>A0AAE3VV09</accession>
<dbReference type="InterPro" id="IPR000209">
    <property type="entry name" value="Peptidase_S8/S53_dom"/>
</dbReference>
<dbReference type="Pfam" id="PF00082">
    <property type="entry name" value="Peptidase_S8"/>
    <property type="match status" value="1"/>
</dbReference>
<comment type="caution">
    <text evidence="10">The sequence shown here is derived from an EMBL/GenBank/DDBJ whole genome shotgun (WGS) entry which is preliminary data.</text>
</comment>
<dbReference type="Proteomes" id="UP001240236">
    <property type="component" value="Unassembled WGS sequence"/>
</dbReference>
<evidence type="ECO:0000256" key="1">
    <source>
        <dbReference type="ARBA" id="ARBA00011073"/>
    </source>
</evidence>
<organism evidence="10 11">
    <name type="scientific">Catenuloplanes indicus</name>
    <dbReference type="NCBI Taxonomy" id="137267"/>
    <lineage>
        <taxon>Bacteria</taxon>
        <taxon>Bacillati</taxon>
        <taxon>Actinomycetota</taxon>
        <taxon>Actinomycetes</taxon>
        <taxon>Micromonosporales</taxon>
        <taxon>Micromonosporaceae</taxon>
        <taxon>Catenuloplanes</taxon>
    </lineage>
</organism>
<dbReference type="AlphaFoldDB" id="A0AAE3VV09"/>
<evidence type="ECO:0000256" key="5">
    <source>
        <dbReference type="PIRSR" id="PIRSR615500-1"/>
    </source>
</evidence>
<proteinExistence type="inferred from homology"/>
<dbReference type="InterPro" id="IPR051048">
    <property type="entry name" value="Peptidase_S8/S53_subtilisin"/>
</dbReference>
<dbReference type="PANTHER" id="PTHR43399:SF4">
    <property type="entry name" value="CELL WALL-ASSOCIATED PROTEASE"/>
    <property type="match status" value="1"/>
</dbReference>
<evidence type="ECO:0000256" key="7">
    <source>
        <dbReference type="RuleBase" id="RU003355"/>
    </source>
</evidence>
<dbReference type="SUPFAM" id="SSF52743">
    <property type="entry name" value="Subtilisin-like"/>
    <property type="match status" value="1"/>
</dbReference>
<dbReference type="InterPro" id="IPR013783">
    <property type="entry name" value="Ig-like_fold"/>
</dbReference>
<comment type="similarity">
    <text evidence="1 6 7">Belongs to the peptidase S8 family.</text>
</comment>
<keyword evidence="11" id="KW-1185">Reference proteome</keyword>
<feature type="active site" description="Charge relay system" evidence="5 6">
    <location>
        <position position="422"/>
    </location>
</feature>
<dbReference type="PROSITE" id="PS00138">
    <property type="entry name" value="SUBTILASE_SER"/>
    <property type="match status" value="1"/>
</dbReference>
<dbReference type="InterPro" id="IPR023827">
    <property type="entry name" value="Peptidase_S8_Asp-AS"/>
</dbReference>
<dbReference type="RefSeq" id="WP_307235300.1">
    <property type="nucleotide sequence ID" value="NZ_JAUSUZ010000001.1"/>
</dbReference>
<sequence length="1152" mass="119176">MLGRLLAAVLVGTTAIPTVAAPAAAAPATAAVPAGAPVRVLTLVTGDRVTLTEAAAGRYAATVTPAPGREAVGFHTYQGDGSLKVVPEDAVALIGAGRVDADLFDVERLLAQGYGDADTGTLPLIVRGGGTGPRTAGTPLGGIGATAIAPAKNTLANFWAEQTGTRARAAGQATIYLDGRVRASLDRSVAQVGAPAAWAKGLDGSGVTVAVLDTGVDATHPDLAGRITEARNFSTSADVVDRHGHGTHVASTVAGSGAASGGTRRGVAPGADLLIGKVLGDDGYGQESDIIAAMEWAAEAGADVVNMSLGGDPTDGLDPMSLAVDEISADTGTLFVIAAGNHGESGDSTVGTPGSAAAALTVGAVDRNDRMASFSSRGPRAGDLGLKPEITAPGVEIVAARAAGTAMGTPDGAHYTAASGTSMATPHVAGAAAILAQQHPDWTGAQLKAALTSSAKTVTGDSVWAQGTGRLDLARAVTQTVVASPVADFARQTITSPAATRTVTYTNAGAQPVTLTLTAPSFATLAARTVTVPAGGTATVAVTIAFAGRQPGRLSGWLTAAATGGVAVSTAVGAVVDGPVHRVTIKGVDRTGAPAFIPALTVFGDDSRFDQMRSASPEGETVELQQGTYFLTATIDQDQRSDNFVTLPELTVDRDMTVLLDARHGTPIRIETPRTAVPTSVTSYYAHRVTGTGRDLAHGVMRFSGTTDIYVSPTAPVRAGSFEFSSRWQLVAPQVQASVPGLGPIRASLASTSPVYDGRRTFPLAAADARNLRGRAVLVTDTGDEDFTRYAAAGAAAVVLIQEPGVDPWTGWNPAATERLALPAIKVSHEDGRRMLRGPGTLDLTLATSSPYLYDVVQVSPGRIPARVTHAVTTANTQRITTRYAHNGGLEWIKEQRFAWRPWQEFAWNDTARTARTPSVREEWVSAGDSQWWHLVNHAYPWDSFGPLQSGFGGAVTSYRPGAGAETWAAPVVRPADTGSTRDGDTLRLRVAEFVDGDGHWTSAYPGESTAALWRDGVKVADLANGYQNVATTPGRSAYRLRITTARDGDDWRYGTRTETVWGFTSATGTGALPLLGVDYEPSLLGVRLGFTARLSALTVEFSTDEGRTWLRTVTLGELALVPRGGDEPVSLRVTAKDTAGNTLTQTVIRAF</sequence>
<protein>
    <submittedName>
        <fullName evidence="10">Subtilisin family serine protease</fullName>
    </submittedName>
</protein>
<feature type="active site" description="Charge relay system" evidence="5 6">
    <location>
        <position position="213"/>
    </location>
</feature>
<dbReference type="PANTHER" id="PTHR43399">
    <property type="entry name" value="SUBTILISIN-RELATED"/>
    <property type="match status" value="1"/>
</dbReference>
<dbReference type="GO" id="GO:0005975">
    <property type="term" value="P:carbohydrate metabolic process"/>
    <property type="evidence" value="ECO:0007669"/>
    <property type="project" value="UniProtKB-ARBA"/>
</dbReference>
<keyword evidence="8" id="KW-0732">Signal</keyword>
<name>A0AAE3VV09_9ACTN</name>
<evidence type="ECO:0000256" key="4">
    <source>
        <dbReference type="ARBA" id="ARBA00022825"/>
    </source>
</evidence>
<dbReference type="PRINTS" id="PR00723">
    <property type="entry name" value="SUBTILISIN"/>
</dbReference>